<dbReference type="SUPFAM" id="SSF111369">
    <property type="entry name" value="HlyD-like secretion proteins"/>
    <property type="match status" value="1"/>
</dbReference>
<dbReference type="Gene3D" id="2.40.420.20">
    <property type="match status" value="1"/>
</dbReference>
<proteinExistence type="inferred from homology"/>
<feature type="domain" description="Multidrug resistance protein MdtA-like barrel-sandwich hybrid" evidence="5">
    <location>
        <begin position="56"/>
        <end position="189"/>
    </location>
</feature>
<dbReference type="InterPro" id="IPR058624">
    <property type="entry name" value="MdtA-like_HH"/>
</dbReference>
<evidence type="ECO:0000259" key="6">
    <source>
        <dbReference type="Pfam" id="PF25944"/>
    </source>
</evidence>
<evidence type="ECO:0000313" key="8">
    <source>
        <dbReference type="EMBL" id="RYC32025.1"/>
    </source>
</evidence>
<dbReference type="InterPro" id="IPR058637">
    <property type="entry name" value="YknX-like_C"/>
</dbReference>
<dbReference type="NCBIfam" id="TIGR01730">
    <property type="entry name" value="RND_mfp"/>
    <property type="match status" value="1"/>
</dbReference>
<dbReference type="PANTHER" id="PTHR30158:SF3">
    <property type="entry name" value="MULTIDRUG EFFLUX PUMP SUBUNIT ACRA-RELATED"/>
    <property type="match status" value="1"/>
</dbReference>
<comment type="caution">
    <text evidence="8">The sequence shown here is derived from an EMBL/GenBank/DDBJ whole genome shotgun (WGS) entry which is preliminary data.</text>
</comment>
<dbReference type="PANTHER" id="PTHR30158">
    <property type="entry name" value="ACRA/E-RELATED COMPONENT OF DRUG EFFLUX TRANSPORTER"/>
    <property type="match status" value="1"/>
</dbReference>
<keyword evidence="3" id="KW-0732">Signal</keyword>
<dbReference type="Proteomes" id="UP000290759">
    <property type="component" value="Unassembled WGS sequence"/>
</dbReference>
<name>A0A4Q2UAV7_9HYPH</name>
<accession>A0A4Q2UAV7</accession>
<dbReference type="Gene3D" id="1.10.287.470">
    <property type="entry name" value="Helix hairpin bin"/>
    <property type="match status" value="1"/>
</dbReference>
<feature type="chain" id="PRO_5020994625" evidence="3">
    <location>
        <begin position="23"/>
        <end position="386"/>
    </location>
</feature>
<dbReference type="EMBL" id="QYBB01000010">
    <property type="protein sequence ID" value="RYC32025.1"/>
    <property type="molecule type" value="Genomic_DNA"/>
</dbReference>
<organism evidence="8 9">
    <name type="scientific">Lichenibacterium minor</name>
    <dbReference type="NCBI Taxonomy" id="2316528"/>
    <lineage>
        <taxon>Bacteria</taxon>
        <taxon>Pseudomonadati</taxon>
        <taxon>Pseudomonadota</taxon>
        <taxon>Alphaproteobacteria</taxon>
        <taxon>Hyphomicrobiales</taxon>
        <taxon>Lichenihabitantaceae</taxon>
        <taxon>Lichenibacterium</taxon>
    </lineage>
</organism>
<dbReference type="GO" id="GO:0005886">
    <property type="term" value="C:plasma membrane"/>
    <property type="evidence" value="ECO:0007669"/>
    <property type="project" value="TreeGrafter"/>
</dbReference>
<dbReference type="Gene3D" id="2.40.30.170">
    <property type="match status" value="1"/>
</dbReference>
<dbReference type="GO" id="GO:0030313">
    <property type="term" value="C:cell envelope"/>
    <property type="evidence" value="ECO:0007669"/>
    <property type="project" value="UniProtKB-SubCell"/>
</dbReference>
<evidence type="ECO:0000259" key="5">
    <source>
        <dbReference type="Pfam" id="PF25917"/>
    </source>
</evidence>
<dbReference type="Pfam" id="PF25989">
    <property type="entry name" value="YknX_C"/>
    <property type="match status" value="1"/>
</dbReference>
<protein>
    <submittedName>
        <fullName evidence="8">Efflux RND transporter periplasmic adaptor subunit</fullName>
    </submittedName>
</protein>
<feature type="domain" description="YknX-like C-terminal permuted SH3-like" evidence="7">
    <location>
        <begin position="302"/>
        <end position="369"/>
    </location>
</feature>
<evidence type="ECO:0000259" key="4">
    <source>
        <dbReference type="Pfam" id="PF25876"/>
    </source>
</evidence>
<dbReference type="GO" id="GO:0046677">
    <property type="term" value="P:response to antibiotic"/>
    <property type="evidence" value="ECO:0007669"/>
    <property type="project" value="TreeGrafter"/>
</dbReference>
<reference evidence="8 9" key="1">
    <citation type="submission" date="2018-12" db="EMBL/GenBank/DDBJ databases">
        <authorList>
            <person name="Grouzdev D.S."/>
            <person name="Krutkina M.S."/>
        </authorList>
    </citation>
    <scope>NUCLEOTIDE SEQUENCE [LARGE SCALE GENOMIC DNA]</scope>
    <source>
        <strain evidence="8 9">RmlP026</strain>
    </source>
</reference>
<dbReference type="Pfam" id="PF25944">
    <property type="entry name" value="Beta-barrel_RND"/>
    <property type="match status" value="1"/>
</dbReference>
<comment type="similarity">
    <text evidence="1">Belongs to the membrane fusion protein (MFP) (TC 8.A.1) family.</text>
</comment>
<dbReference type="InterPro" id="IPR058626">
    <property type="entry name" value="MdtA-like_b-barrel"/>
</dbReference>
<dbReference type="Pfam" id="PF25876">
    <property type="entry name" value="HH_MFP_RND"/>
    <property type="match status" value="1"/>
</dbReference>
<feature type="region of interest" description="Disordered" evidence="2">
    <location>
        <begin position="364"/>
        <end position="386"/>
    </location>
</feature>
<reference evidence="8 9" key="2">
    <citation type="submission" date="2019-02" db="EMBL/GenBank/DDBJ databases">
        <title>'Lichenibacterium ramalinii' gen. nov. sp. nov., 'Lichenibacterium minor' gen. nov. sp. nov.</title>
        <authorList>
            <person name="Pankratov T."/>
        </authorList>
    </citation>
    <scope>NUCLEOTIDE SEQUENCE [LARGE SCALE GENOMIC DNA]</scope>
    <source>
        <strain evidence="8 9">RmlP026</strain>
    </source>
</reference>
<sequence>MRRSGLAMALLVAAAAPAAAQAPPGGPPAVGVIKVTKHPVTETNRFIGRIQATARVDIVARVTAYLDSYVFKEGDEVKKGQLLYKLEQPPFQAAVEADQGAVAQFQAQLANANVTLQRANTLINTPAGLQSNVDSAKATQGNVQGQLLTAQAQLKTAQINLGYTTITSPIDGKIGQTNVTAGNVVSPSSGTLTTVIGQDPMYIVFPVSVRSLLELRDRYVPLGGFDAIRLRIVLPDGRTYGQTGALNFVNNTVATNTDTVTLRGTIANPALPQKGVDTVVRELYDGEFVTVLLEGAQPVDLLAIPQAAVLTDQGGSYVYVVGDDKVVSRQNVQLGQTEPPQVAVVSGLKEGQTIVVDGLQRVRVGQPVNPGPPPPSATEAAQKAAQ</sequence>
<evidence type="ECO:0000256" key="2">
    <source>
        <dbReference type="SAM" id="MobiDB-lite"/>
    </source>
</evidence>
<dbReference type="Pfam" id="PF25917">
    <property type="entry name" value="BSH_RND"/>
    <property type="match status" value="1"/>
</dbReference>
<evidence type="ECO:0000256" key="3">
    <source>
        <dbReference type="SAM" id="SignalP"/>
    </source>
</evidence>
<evidence type="ECO:0000256" key="1">
    <source>
        <dbReference type="ARBA" id="ARBA00009477"/>
    </source>
</evidence>
<dbReference type="InterPro" id="IPR058625">
    <property type="entry name" value="MdtA-like_BSH"/>
</dbReference>
<dbReference type="OrthoDB" id="9816569at2"/>
<dbReference type="GO" id="GO:0022857">
    <property type="term" value="F:transmembrane transporter activity"/>
    <property type="evidence" value="ECO:0007669"/>
    <property type="project" value="InterPro"/>
</dbReference>
<keyword evidence="9" id="KW-1185">Reference proteome</keyword>
<feature type="domain" description="Multidrug resistance protein MdtA-like alpha-helical hairpin" evidence="4">
    <location>
        <begin position="99"/>
        <end position="164"/>
    </location>
</feature>
<dbReference type="InterPro" id="IPR006143">
    <property type="entry name" value="RND_pump_MFP"/>
</dbReference>
<evidence type="ECO:0000313" key="9">
    <source>
        <dbReference type="Proteomes" id="UP000290759"/>
    </source>
</evidence>
<evidence type="ECO:0000259" key="7">
    <source>
        <dbReference type="Pfam" id="PF25989"/>
    </source>
</evidence>
<dbReference type="Gene3D" id="2.40.50.100">
    <property type="match status" value="1"/>
</dbReference>
<feature type="signal peptide" evidence="3">
    <location>
        <begin position="1"/>
        <end position="22"/>
    </location>
</feature>
<gene>
    <name evidence="8" type="ORF">D3273_11120</name>
</gene>
<feature type="domain" description="Multidrug resistance protein MdtA-like beta-barrel" evidence="6">
    <location>
        <begin position="200"/>
        <end position="269"/>
    </location>
</feature>
<dbReference type="AlphaFoldDB" id="A0A4Q2UAV7"/>